<dbReference type="AlphaFoldDB" id="A0A1M5GSS8"/>
<protein>
    <submittedName>
        <fullName evidence="8">Oligoendopeptidase F</fullName>
    </submittedName>
</protein>
<dbReference type="CDD" id="cd09606">
    <property type="entry name" value="M3B_PepF"/>
    <property type="match status" value="1"/>
</dbReference>
<proteinExistence type="inferred from homology"/>
<dbReference type="GO" id="GO:0004222">
    <property type="term" value="F:metalloendopeptidase activity"/>
    <property type="evidence" value="ECO:0007669"/>
    <property type="project" value="InterPro"/>
</dbReference>
<dbReference type="Proteomes" id="UP000184368">
    <property type="component" value="Unassembled WGS sequence"/>
</dbReference>
<dbReference type="InterPro" id="IPR011976">
    <property type="entry name" value="Pept_M3B_oligopep-rel"/>
</dbReference>
<gene>
    <name evidence="8" type="ORF">SAMN05444008_11746</name>
</gene>
<evidence type="ECO:0000259" key="7">
    <source>
        <dbReference type="Pfam" id="PF01432"/>
    </source>
</evidence>
<dbReference type="RefSeq" id="WP_073046574.1">
    <property type="nucleotide sequence ID" value="NZ_FQUO01000017.1"/>
</dbReference>
<dbReference type="Gene3D" id="1.10.1370.30">
    <property type="match status" value="1"/>
</dbReference>
<sequence length="584" mass="68278">MTYTADIQKIPRKFLPTDFTVTDWPTLEPYFQDLLNRELDSPEAMQQWLQDMSELEAVIGEDAAWRQIRMTCDTENKELEEAFTYFVMEIQPHMQPLFDKLNRKLVDNPFTAQLTGPEYQIYLRSVKKSIQLFREENIPLQSEIAVQAQQFGVISGKMTVEVDGKEYTLQQAAKFLENLDRNLREQVYRKIQERRLQDKEQLTELFNTLLEKRTQVAKNAGFENYRDYKFVELGRFDYTKEDCFQFHEAVKTHVVPLVDFIYDRKRQKLGLEALRPWDVDAEPAGVQPLRPFKTGEELTQKTIDCFRRMNPFFAQCLEKMKAMGRLDLDSRMGKAPGGYNCPLPETGAPFIFMNAAGQMHDVTTMVHEGGHAIHSFLAHPLSLTAFKEYPMEIAEVASMTMELFSMDYWDSFFDNEDDLRRAKEHQLERVLTIFPWIATIDKFQHWIYEHPQHTEEERAETWRSILNEFSSIAMDLSGLEGYRRYSWQRQLHLYEVPFYYIEYGIAQLGAIGLWKQYKENKEQAVQNYVNALSLGGTRTLPELYAAAGLKFDFSPDHISELMLFVQKEMEAISRPPESTPVGNA</sequence>
<accession>A0A1M5GSS8</accession>
<keyword evidence="4 6" id="KW-0862">Zinc</keyword>
<evidence type="ECO:0000313" key="8">
    <source>
        <dbReference type="EMBL" id="SHG06850.1"/>
    </source>
</evidence>
<dbReference type="GO" id="GO:0046872">
    <property type="term" value="F:metal ion binding"/>
    <property type="evidence" value="ECO:0007669"/>
    <property type="project" value="UniProtKB-UniRule"/>
</dbReference>
<dbReference type="OrthoDB" id="9762795at2"/>
<dbReference type="PANTHER" id="PTHR11804">
    <property type="entry name" value="PROTEASE M3 THIMET OLIGOPEPTIDASE-RELATED"/>
    <property type="match status" value="1"/>
</dbReference>
<evidence type="ECO:0000313" key="9">
    <source>
        <dbReference type="Proteomes" id="UP000184368"/>
    </source>
</evidence>
<dbReference type="EMBL" id="FQUO01000017">
    <property type="protein sequence ID" value="SHG06850.1"/>
    <property type="molecule type" value="Genomic_DNA"/>
</dbReference>
<keyword evidence="3 6" id="KW-0378">Hydrolase</keyword>
<evidence type="ECO:0000256" key="1">
    <source>
        <dbReference type="ARBA" id="ARBA00022670"/>
    </source>
</evidence>
<comment type="cofactor">
    <cofactor evidence="6">
        <name>Zn(2+)</name>
        <dbReference type="ChEBI" id="CHEBI:29105"/>
    </cofactor>
    <text evidence="6">Binds 1 zinc ion.</text>
</comment>
<dbReference type="STRING" id="1302690.BUE76_02555"/>
<dbReference type="Pfam" id="PF01432">
    <property type="entry name" value="Peptidase_M3"/>
    <property type="match status" value="1"/>
</dbReference>
<dbReference type="SUPFAM" id="SSF55486">
    <property type="entry name" value="Metalloproteases ('zincins'), catalytic domain"/>
    <property type="match status" value="1"/>
</dbReference>
<feature type="domain" description="Peptidase M3A/M3B catalytic" evidence="7">
    <location>
        <begin position="176"/>
        <end position="554"/>
    </location>
</feature>
<dbReference type="InterPro" id="IPR001567">
    <property type="entry name" value="Pept_M3A_M3B_dom"/>
</dbReference>
<evidence type="ECO:0000256" key="6">
    <source>
        <dbReference type="RuleBase" id="RU003435"/>
    </source>
</evidence>
<dbReference type="NCBIfam" id="TIGR02289">
    <property type="entry name" value="M3_not_pepF"/>
    <property type="match status" value="1"/>
</dbReference>
<reference evidence="8 9" key="1">
    <citation type="submission" date="2016-11" db="EMBL/GenBank/DDBJ databases">
        <authorList>
            <person name="Jaros S."/>
            <person name="Januszkiewicz K."/>
            <person name="Wedrychowicz H."/>
        </authorList>
    </citation>
    <scope>NUCLEOTIDE SEQUENCE [LARGE SCALE GENOMIC DNA]</scope>
    <source>
        <strain evidence="8 9">DSM 26897</strain>
    </source>
</reference>
<dbReference type="GO" id="GO:0006518">
    <property type="term" value="P:peptide metabolic process"/>
    <property type="evidence" value="ECO:0007669"/>
    <property type="project" value="TreeGrafter"/>
</dbReference>
<organism evidence="8 9">
    <name type="scientific">Cnuella takakiae</name>
    <dbReference type="NCBI Taxonomy" id="1302690"/>
    <lineage>
        <taxon>Bacteria</taxon>
        <taxon>Pseudomonadati</taxon>
        <taxon>Bacteroidota</taxon>
        <taxon>Chitinophagia</taxon>
        <taxon>Chitinophagales</taxon>
        <taxon>Chitinophagaceae</taxon>
        <taxon>Cnuella</taxon>
    </lineage>
</organism>
<evidence type="ECO:0000256" key="3">
    <source>
        <dbReference type="ARBA" id="ARBA00022801"/>
    </source>
</evidence>
<evidence type="ECO:0000256" key="4">
    <source>
        <dbReference type="ARBA" id="ARBA00022833"/>
    </source>
</evidence>
<name>A0A1M5GSS8_9BACT</name>
<dbReference type="GO" id="GO:0006508">
    <property type="term" value="P:proteolysis"/>
    <property type="evidence" value="ECO:0007669"/>
    <property type="project" value="UniProtKB-KW"/>
</dbReference>
<evidence type="ECO:0000256" key="5">
    <source>
        <dbReference type="ARBA" id="ARBA00023049"/>
    </source>
</evidence>
<keyword evidence="5 6" id="KW-0482">Metalloprotease</keyword>
<evidence type="ECO:0000256" key="2">
    <source>
        <dbReference type="ARBA" id="ARBA00022723"/>
    </source>
</evidence>
<keyword evidence="2 6" id="KW-0479">Metal-binding</keyword>
<keyword evidence="1 6" id="KW-0645">Protease</keyword>
<keyword evidence="9" id="KW-1185">Reference proteome</keyword>
<dbReference type="PANTHER" id="PTHR11804:SF48">
    <property type="entry name" value="PUTATIVE-RELATED"/>
    <property type="match status" value="1"/>
</dbReference>
<comment type="similarity">
    <text evidence="6">Belongs to the peptidase M3 family.</text>
</comment>
<dbReference type="InterPro" id="IPR045090">
    <property type="entry name" value="Pept_M3A_M3B"/>
</dbReference>